<gene>
    <name evidence="13" type="ORF">SAMN05660862_2148</name>
</gene>
<dbReference type="Gene3D" id="1.10.287.130">
    <property type="match status" value="1"/>
</dbReference>
<protein>
    <recommendedName>
        <fullName evidence="3">histidine kinase</fullName>
        <ecNumber evidence="3">2.7.13.3</ecNumber>
    </recommendedName>
</protein>
<evidence type="ECO:0000256" key="5">
    <source>
        <dbReference type="ARBA" id="ARBA00022679"/>
    </source>
</evidence>
<dbReference type="STRING" id="561061.SAMN05660862_2148"/>
<dbReference type="EMBL" id="FXAU01000003">
    <property type="protein sequence ID" value="SMG31256.1"/>
    <property type="molecule type" value="Genomic_DNA"/>
</dbReference>
<evidence type="ECO:0000256" key="7">
    <source>
        <dbReference type="ARBA" id="ARBA00022777"/>
    </source>
</evidence>
<evidence type="ECO:0000259" key="12">
    <source>
        <dbReference type="PROSITE" id="PS50885"/>
    </source>
</evidence>
<feature type="transmembrane region" description="Helical" evidence="10">
    <location>
        <begin position="156"/>
        <end position="180"/>
    </location>
</feature>
<keyword evidence="4" id="KW-0597">Phosphoprotein</keyword>
<dbReference type="InterPro" id="IPR005467">
    <property type="entry name" value="His_kinase_dom"/>
</dbReference>
<comment type="subcellular location">
    <subcellularLocation>
        <location evidence="2">Membrane</location>
    </subcellularLocation>
</comment>
<dbReference type="InterPro" id="IPR003660">
    <property type="entry name" value="HAMP_dom"/>
</dbReference>
<evidence type="ECO:0000256" key="4">
    <source>
        <dbReference type="ARBA" id="ARBA00022553"/>
    </source>
</evidence>
<keyword evidence="7 13" id="KW-0418">Kinase</keyword>
<comment type="catalytic activity">
    <reaction evidence="1">
        <text>ATP + protein L-histidine = ADP + protein N-phospho-L-histidine.</text>
        <dbReference type="EC" id="2.7.13.3"/>
    </reaction>
</comment>
<dbReference type="CDD" id="cd00082">
    <property type="entry name" value="HisKA"/>
    <property type="match status" value="1"/>
</dbReference>
<accession>A0A1X7JS89</accession>
<feature type="transmembrane region" description="Helical" evidence="10">
    <location>
        <begin position="7"/>
        <end position="30"/>
    </location>
</feature>
<dbReference type="InterPro" id="IPR003594">
    <property type="entry name" value="HATPase_dom"/>
</dbReference>
<dbReference type="PANTHER" id="PTHR45436">
    <property type="entry name" value="SENSOR HISTIDINE KINASE YKOH"/>
    <property type="match status" value="1"/>
</dbReference>
<proteinExistence type="predicted"/>
<dbReference type="Pfam" id="PF00512">
    <property type="entry name" value="HisKA"/>
    <property type="match status" value="1"/>
</dbReference>
<dbReference type="SMART" id="SM00388">
    <property type="entry name" value="HisKA"/>
    <property type="match status" value="1"/>
</dbReference>
<evidence type="ECO:0000256" key="10">
    <source>
        <dbReference type="SAM" id="Phobius"/>
    </source>
</evidence>
<dbReference type="EC" id="2.7.13.3" evidence="3"/>
<evidence type="ECO:0000313" key="13">
    <source>
        <dbReference type="EMBL" id="SMG31256.1"/>
    </source>
</evidence>
<dbReference type="PROSITE" id="PS50885">
    <property type="entry name" value="HAMP"/>
    <property type="match status" value="1"/>
</dbReference>
<evidence type="ECO:0000256" key="8">
    <source>
        <dbReference type="ARBA" id="ARBA00022989"/>
    </source>
</evidence>
<feature type="domain" description="Histidine kinase" evidence="11">
    <location>
        <begin position="238"/>
        <end position="444"/>
    </location>
</feature>
<evidence type="ECO:0000256" key="2">
    <source>
        <dbReference type="ARBA" id="ARBA00004370"/>
    </source>
</evidence>
<organism evidence="13 14">
    <name type="scientific">Sphingobacterium psychroaquaticum</name>
    <dbReference type="NCBI Taxonomy" id="561061"/>
    <lineage>
        <taxon>Bacteria</taxon>
        <taxon>Pseudomonadati</taxon>
        <taxon>Bacteroidota</taxon>
        <taxon>Sphingobacteriia</taxon>
        <taxon>Sphingobacteriales</taxon>
        <taxon>Sphingobacteriaceae</taxon>
        <taxon>Sphingobacterium</taxon>
    </lineage>
</organism>
<evidence type="ECO:0000256" key="3">
    <source>
        <dbReference type="ARBA" id="ARBA00012438"/>
    </source>
</evidence>
<keyword evidence="8 10" id="KW-1133">Transmembrane helix</keyword>
<keyword evidence="9" id="KW-0902">Two-component regulatory system</keyword>
<dbReference type="SUPFAM" id="SSF55874">
    <property type="entry name" value="ATPase domain of HSP90 chaperone/DNA topoisomerase II/histidine kinase"/>
    <property type="match status" value="1"/>
</dbReference>
<keyword evidence="10" id="KW-0472">Membrane</keyword>
<dbReference type="SMART" id="SM00387">
    <property type="entry name" value="HATPase_c"/>
    <property type="match status" value="1"/>
</dbReference>
<dbReference type="SUPFAM" id="SSF47384">
    <property type="entry name" value="Homodimeric domain of signal transducing histidine kinase"/>
    <property type="match status" value="1"/>
</dbReference>
<dbReference type="InterPro" id="IPR003661">
    <property type="entry name" value="HisK_dim/P_dom"/>
</dbReference>
<dbReference type="InterPro" id="IPR036890">
    <property type="entry name" value="HATPase_C_sf"/>
</dbReference>
<name>A0A1X7JS89_9SPHI</name>
<evidence type="ECO:0000313" key="14">
    <source>
        <dbReference type="Proteomes" id="UP000192980"/>
    </source>
</evidence>
<evidence type="ECO:0000256" key="9">
    <source>
        <dbReference type="ARBA" id="ARBA00023012"/>
    </source>
</evidence>
<sequence>MKLRHRLSLYAVLVFTVVMLVVAFLIYFSYYAQMVQKEHKSLENKSLLAAIYYLEQDELPVLEHTHIKNQLNKAISRKNIVVFDSLGHKFNGDMTLDGEIPKDFIKLVEQQKNAFFDSPDFFYNGIFYEDNQGDFVVITREPREEFNGQMASLMKVLWIAFFIGLLIIFLSSQYLGYIAYQPIINIVKQIKERDSKNFNEPLKLARSYAEIEDLVTTYNHFVDRIAQTFTIQKNFIDYVSHELRTPITALLGTLEVTSSRPRSIEVHEEAIRQLKQYTSDLQETLDQMMLLSGAKTSFEFREVRVDEIVWQVIENMILYHQAQVEVEILVKDNALLMTEGNDKLLELAINNILENAVKYSDNKPIKVTLSECDGRLIVSVLDQGIGIPQDDLHHIKDNFFRAQNTKGIQGKGIGLSMANIIFSLHNIQLQIHSGKDGTRVDLLF</sequence>
<feature type="domain" description="HAMP" evidence="12">
    <location>
        <begin position="181"/>
        <end position="230"/>
    </location>
</feature>
<dbReference type="GO" id="GO:0000155">
    <property type="term" value="F:phosphorelay sensor kinase activity"/>
    <property type="evidence" value="ECO:0007669"/>
    <property type="project" value="InterPro"/>
</dbReference>
<evidence type="ECO:0000256" key="1">
    <source>
        <dbReference type="ARBA" id="ARBA00000085"/>
    </source>
</evidence>
<evidence type="ECO:0000259" key="11">
    <source>
        <dbReference type="PROSITE" id="PS50109"/>
    </source>
</evidence>
<keyword evidence="14" id="KW-1185">Reference proteome</keyword>
<dbReference type="PANTHER" id="PTHR45436:SF5">
    <property type="entry name" value="SENSOR HISTIDINE KINASE TRCS"/>
    <property type="match status" value="1"/>
</dbReference>
<dbReference type="Gene3D" id="6.10.340.10">
    <property type="match status" value="1"/>
</dbReference>
<evidence type="ECO:0000256" key="6">
    <source>
        <dbReference type="ARBA" id="ARBA00022692"/>
    </source>
</evidence>
<dbReference type="Gene3D" id="3.30.565.10">
    <property type="entry name" value="Histidine kinase-like ATPase, C-terminal domain"/>
    <property type="match status" value="1"/>
</dbReference>
<reference evidence="13 14" key="1">
    <citation type="submission" date="2017-04" db="EMBL/GenBank/DDBJ databases">
        <authorList>
            <person name="Afonso C.L."/>
            <person name="Miller P.J."/>
            <person name="Scott M.A."/>
            <person name="Spackman E."/>
            <person name="Goraichik I."/>
            <person name="Dimitrov K.M."/>
            <person name="Suarez D.L."/>
            <person name="Swayne D.E."/>
        </authorList>
    </citation>
    <scope>NUCLEOTIDE SEQUENCE [LARGE SCALE GENOMIC DNA]</scope>
    <source>
        <strain evidence="13 14">DSM 22418</strain>
    </source>
</reference>
<keyword evidence="6 10" id="KW-0812">Transmembrane</keyword>
<dbReference type="InterPro" id="IPR036097">
    <property type="entry name" value="HisK_dim/P_sf"/>
</dbReference>
<dbReference type="PROSITE" id="PS50109">
    <property type="entry name" value="HIS_KIN"/>
    <property type="match status" value="1"/>
</dbReference>
<dbReference type="Proteomes" id="UP000192980">
    <property type="component" value="Unassembled WGS sequence"/>
</dbReference>
<keyword evidence="5" id="KW-0808">Transferase</keyword>
<dbReference type="GO" id="GO:0005886">
    <property type="term" value="C:plasma membrane"/>
    <property type="evidence" value="ECO:0007669"/>
    <property type="project" value="TreeGrafter"/>
</dbReference>
<dbReference type="RefSeq" id="WP_200811781.1">
    <property type="nucleotide sequence ID" value="NZ_CP038029.1"/>
</dbReference>
<dbReference type="InterPro" id="IPR050428">
    <property type="entry name" value="TCS_sensor_his_kinase"/>
</dbReference>
<dbReference type="Pfam" id="PF02518">
    <property type="entry name" value="HATPase_c"/>
    <property type="match status" value="1"/>
</dbReference>
<dbReference type="AlphaFoldDB" id="A0A1X7JS89"/>